<dbReference type="SUPFAM" id="SSF51206">
    <property type="entry name" value="cAMP-binding domain-like"/>
    <property type="match status" value="1"/>
</dbReference>
<dbReference type="GO" id="GO:0003700">
    <property type="term" value="F:DNA-binding transcription factor activity"/>
    <property type="evidence" value="ECO:0007669"/>
    <property type="project" value="TreeGrafter"/>
</dbReference>
<dbReference type="Pfam" id="PF00027">
    <property type="entry name" value="cNMP_binding"/>
    <property type="match status" value="1"/>
</dbReference>
<protein>
    <recommendedName>
        <fullName evidence="1">Cyclic nucleotide-binding domain-containing protein</fullName>
    </recommendedName>
</protein>
<sequence>MEYQTLKHVYQHPLFSVRDIETVCSAHQFVTLKKGDYLLQEGKIANEYYIIQSGLVRSYVHDFDGNDITTSFIGKNEVAIEVASIFQRIPTKENMQCLTDCEAWIIQYDDFQELFHSIPALTEWGRAWMSFELATLKNRTTEFITEPASKRYLQLIDEKPHIIQQAPLKFIASYLGVTDTSLSRIRKEIVK</sequence>
<dbReference type="InterPro" id="IPR014710">
    <property type="entry name" value="RmlC-like_jellyroll"/>
</dbReference>
<keyword evidence="3" id="KW-1185">Reference proteome</keyword>
<dbReference type="PROSITE" id="PS50042">
    <property type="entry name" value="CNMP_BINDING_3"/>
    <property type="match status" value="1"/>
</dbReference>
<dbReference type="SMART" id="SM00100">
    <property type="entry name" value="cNMP"/>
    <property type="match status" value="1"/>
</dbReference>
<accession>A0A928UYJ5</accession>
<evidence type="ECO:0000259" key="1">
    <source>
        <dbReference type="PROSITE" id="PS50042"/>
    </source>
</evidence>
<comment type="caution">
    <text evidence="2">The sequence shown here is derived from an EMBL/GenBank/DDBJ whole genome shotgun (WGS) entry which is preliminary data.</text>
</comment>
<name>A0A928UYJ5_9SPHI</name>
<organism evidence="2 3">
    <name type="scientific">Sphingobacterium hungaricum</name>
    <dbReference type="NCBI Taxonomy" id="2082723"/>
    <lineage>
        <taxon>Bacteria</taxon>
        <taxon>Pseudomonadati</taxon>
        <taxon>Bacteroidota</taxon>
        <taxon>Sphingobacteriia</taxon>
        <taxon>Sphingobacteriales</taxon>
        <taxon>Sphingobacteriaceae</taxon>
        <taxon>Sphingobacterium</taxon>
    </lineage>
</organism>
<dbReference type="CDD" id="cd00038">
    <property type="entry name" value="CAP_ED"/>
    <property type="match status" value="1"/>
</dbReference>
<dbReference type="Proteomes" id="UP000616201">
    <property type="component" value="Unassembled WGS sequence"/>
</dbReference>
<dbReference type="EMBL" id="PRDK01000006">
    <property type="protein sequence ID" value="MBE8714393.1"/>
    <property type="molecule type" value="Genomic_DNA"/>
</dbReference>
<dbReference type="InterPro" id="IPR050397">
    <property type="entry name" value="Env_Response_Regulators"/>
</dbReference>
<dbReference type="GO" id="GO:0005829">
    <property type="term" value="C:cytosol"/>
    <property type="evidence" value="ECO:0007669"/>
    <property type="project" value="TreeGrafter"/>
</dbReference>
<dbReference type="AlphaFoldDB" id="A0A928UYJ5"/>
<dbReference type="InterPro" id="IPR000595">
    <property type="entry name" value="cNMP-bd_dom"/>
</dbReference>
<dbReference type="PANTHER" id="PTHR24567:SF26">
    <property type="entry name" value="REGULATORY PROTEIN YEIL"/>
    <property type="match status" value="1"/>
</dbReference>
<dbReference type="PANTHER" id="PTHR24567">
    <property type="entry name" value="CRP FAMILY TRANSCRIPTIONAL REGULATORY PROTEIN"/>
    <property type="match status" value="1"/>
</dbReference>
<reference evidence="2" key="1">
    <citation type="submission" date="2018-02" db="EMBL/GenBank/DDBJ databases">
        <authorList>
            <person name="Vasarhelyi B.M."/>
            <person name="Deshmukh S."/>
            <person name="Balint B."/>
            <person name="Kukolya J."/>
        </authorList>
    </citation>
    <scope>NUCLEOTIDE SEQUENCE</scope>
    <source>
        <strain evidence="2">KB22</strain>
    </source>
</reference>
<feature type="domain" description="Cyclic nucleotide-binding" evidence="1">
    <location>
        <begin position="29"/>
        <end position="115"/>
    </location>
</feature>
<proteinExistence type="predicted"/>
<evidence type="ECO:0000313" key="3">
    <source>
        <dbReference type="Proteomes" id="UP000616201"/>
    </source>
</evidence>
<dbReference type="InterPro" id="IPR018490">
    <property type="entry name" value="cNMP-bd_dom_sf"/>
</dbReference>
<gene>
    <name evidence="2" type="ORF">C4F49_11930</name>
</gene>
<dbReference type="RefSeq" id="WP_196936359.1">
    <property type="nucleotide sequence ID" value="NZ_MU158698.1"/>
</dbReference>
<evidence type="ECO:0000313" key="2">
    <source>
        <dbReference type="EMBL" id="MBE8714393.1"/>
    </source>
</evidence>
<dbReference type="Gene3D" id="2.60.120.10">
    <property type="entry name" value="Jelly Rolls"/>
    <property type="match status" value="1"/>
</dbReference>